<evidence type="ECO:0000256" key="1">
    <source>
        <dbReference type="SAM" id="MobiDB-lite"/>
    </source>
</evidence>
<keyword evidence="3" id="KW-1185">Reference proteome</keyword>
<feature type="compositionally biased region" description="Polar residues" evidence="1">
    <location>
        <begin position="159"/>
        <end position="169"/>
    </location>
</feature>
<evidence type="ECO:0000313" key="3">
    <source>
        <dbReference type="Proteomes" id="UP001190700"/>
    </source>
</evidence>
<feature type="region of interest" description="Disordered" evidence="1">
    <location>
        <begin position="75"/>
        <end position="268"/>
    </location>
</feature>
<comment type="caution">
    <text evidence="2">The sequence shown here is derived from an EMBL/GenBank/DDBJ whole genome shotgun (WGS) entry which is preliminary data.</text>
</comment>
<feature type="compositionally biased region" description="Basic and acidic residues" evidence="1">
    <location>
        <begin position="128"/>
        <end position="140"/>
    </location>
</feature>
<accession>A0AAE0F2I6</accession>
<organism evidence="2 3">
    <name type="scientific">Cymbomonas tetramitiformis</name>
    <dbReference type="NCBI Taxonomy" id="36881"/>
    <lineage>
        <taxon>Eukaryota</taxon>
        <taxon>Viridiplantae</taxon>
        <taxon>Chlorophyta</taxon>
        <taxon>Pyramimonadophyceae</taxon>
        <taxon>Pyramimonadales</taxon>
        <taxon>Pyramimonadaceae</taxon>
        <taxon>Cymbomonas</taxon>
    </lineage>
</organism>
<sequence>MQRPDVFEHANFSKVRRRKLKGREHSAERKIYSTEPANDRHEIVKPQKHHEVQFGQIHSNLWTPNAPAAADSRAHVTFSKPSSPSKDNYRRDAKRDAEDDYQRSNETIFPHIRTPQAKSALGTVENETFSRDDKASEDGRWVGYGYDSPSGYEAGISPDLSQASLNTPLDNGYEDVQRRRVDTDTFRSPHHLRPASTTHSSAHDRARKDAGTTRSHSRGYEVREEADTSDGEVQSVSQSRGRRTSYSKSRERRKAAGAHTRYYFSKQDPDLPSSGHLDVYCAWERGQPDLDTGPWSEEMRPFKRIPYLSTPSGLSKNMEKAHDECDDDDFGAGDDWGLGAHTIFASSSEVDVDALSRWATQLVRSHPMGSAMACGRMHCMRPYQPAQALILPGFKWTCCIMRPAVSPRRTGYPRAIRS</sequence>
<evidence type="ECO:0000313" key="2">
    <source>
        <dbReference type="EMBL" id="KAK3247975.1"/>
    </source>
</evidence>
<feature type="compositionally biased region" description="Basic and acidic residues" evidence="1">
    <location>
        <begin position="23"/>
        <end position="40"/>
    </location>
</feature>
<protein>
    <submittedName>
        <fullName evidence="2">Uncharacterized protein</fullName>
    </submittedName>
</protein>
<proteinExistence type="predicted"/>
<reference evidence="2 3" key="1">
    <citation type="journal article" date="2015" name="Genome Biol. Evol.">
        <title>Comparative Genomics of a Bacterivorous Green Alga Reveals Evolutionary Causalities and Consequences of Phago-Mixotrophic Mode of Nutrition.</title>
        <authorList>
            <person name="Burns J.A."/>
            <person name="Paasch A."/>
            <person name="Narechania A."/>
            <person name="Kim E."/>
        </authorList>
    </citation>
    <scope>NUCLEOTIDE SEQUENCE [LARGE SCALE GENOMIC DNA]</scope>
    <source>
        <strain evidence="2 3">PLY_AMNH</strain>
    </source>
</reference>
<feature type="compositionally biased region" description="Basic and acidic residues" evidence="1">
    <location>
        <begin position="87"/>
        <end position="103"/>
    </location>
</feature>
<name>A0AAE0F2I6_9CHLO</name>
<dbReference type="EMBL" id="LGRX02028520">
    <property type="protein sequence ID" value="KAK3247975.1"/>
    <property type="molecule type" value="Genomic_DNA"/>
</dbReference>
<feature type="compositionally biased region" description="Basic residues" evidence="1">
    <location>
        <begin position="240"/>
        <end position="256"/>
    </location>
</feature>
<feature type="region of interest" description="Disordered" evidence="1">
    <location>
        <begin position="16"/>
        <end position="40"/>
    </location>
</feature>
<feature type="compositionally biased region" description="Basic and acidic residues" evidence="1">
    <location>
        <begin position="175"/>
        <end position="187"/>
    </location>
</feature>
<gene>
    <name evidence="2" type="ORF">CYMTET_42542</name>
</gene>
<feature type="compositionally biased region" description="Basic and acidic residues" evidence="1">
    <location>
        <begin position="201"/>
        <end position="211"/>
    </location>
</feature>
<dbReference type="Proteomes" id="UP001190700">
    <property type="component" value="Unassembled WGS sequence"/>
</dbReference>
<dbReference type="AlphaFoldDB" id="A0AAE0F2I6"/>